<evidence type="ECO:0000313" key="6">
    <source>
        <dbReference type="EMBL" id="RTZ16705.1"/>
    </source>
</evidence>
<dbReference type="Pfam" id="PF19890">
    <property type="entry name" value="DUF6363"/>
    <property type="match status" value="1"/>
</dbReference>
<dbReference type="InterPro" id="IPR016035">
    <property type="entry name" value="Acyl_Trfase/lysoPLipase"/>
</dbReference>
<dbReference type="InterPro" id="IPR050301">
    <property type="entry name" value="NTE"/>
</dbReference>
<feature type="short sequence motif" description="GXSXG" evidence="4">
    <location>
        <begin position="36"/>
        <end position="40"/>
    </location>
</feature>
<evidence type="ECO:0000256" key="4">
    <source>
        <dbReference type="PROSITE-ProRule" id="PRU01161"/>
    </source>
</evidence>
<dbReference type="Pfam" id="PF01734">
    <property type="entry name" value="Patatin"/>
    <property type="match status" value="1"/>
</dbReference>
<keyword evidence="2 4" id="KW-0442">Lipid degradation</keyword>
<dbReference type="PROSITE" id="PS51635">
    <property type="entry name" value="PNPLA"/>
    <property type="match status" value="1"/>
</dbReference>
<gene>
    <name evidence="6" type="ORF">EJ063_07895</name>
</gene>
<reference evidence="6 7" key="1">
    <citation type="submission" date="2018-12" db="EMBL/GenBank/DDBJ databases">
        <title>Vibrio sp. isolated from China Sea.</title>
        <authorList>
            <person name="Li Y."/>
        </authorList>
    </citation>
    <scope>NUCLEOTIDE SEQUENCE [LARGE SCALE GENOMIC DNA]</scope>
    <source>
        <strain evidence="6 7">BEI207</strain>
    </source>
</reference>
<evidence type="ECO:0000256" key="1">
    <source>
        <dbReference type="ARBA" id="ARBA00022801"/>
    </source>
</evidence>
<protein>
    <submittedName>
        <fullName evidence="6">Patatin family protein</fullName>
    </submittedName>
</protein>
<comment type="caution">
    <text evidence="6">The sequence shown here is derived from an EMBL/GenBank/DDBJ whole genome shotgun (WGS) entry which is preliminary data.</text>
</comment>
<name>A0A432CXS5_9VIBR</name>
<dbReference type="GO" id="GO:0016787">
    <property type="term" value="F:hydrolase activity"/>
    <property type="evidence" value="ECO:0007669"/>
    <property type="project" value="UniProtKB-UniRule"/>
</dbReference>
<comment type="caution">
    <text evidence="4">Lacks conserved residue(s) required for the propagation of feature annotation.</text>
</comment>
<feature type="active site" description="Proton acceptor" evidence="4">
    <location>
        <position position="156"/>
    </location>
</feature>
<dbReference type="InterPro" id="IPR002641">
    <property type="entry name" value="PNPLA_dom"/>
</dbReference>
<dbReference type="AlphaFoldDB" id="A0A432CXS5"/>
<evidence type="ECO:0000256" key="3">
    <source>
        <dbReference type="ARBA" id="ARBA00023098"/>
    </source>
</evidence>
<dbReference type="InterPro" id="IPR045943">
    <property type="entry name" value="DUF6363"/>
</dbReference>
<sequence>MKALVVEGGAMRGIFAAGVLDTFIEKDYYPFDFAIGVSAGASNLVGYLAKQYHRSYNVITELATDSQFYNPRRFVKGGNLVDVNWLVSESEKRYPVNTEALFSNTPMLATTTNIDTGLADYYQVTPCNLEQVLEATAALPLAYKRTPCFSGGCYTDGGVADSIPVIEAYHQGAKEITVILSHPLSYEMPKSKSSWIIKRLLRKYPMIGKAMAERSTRYNQTLEFIRNPPQGVTVRVISPPETFRIKRLTMNTSLLNEGYDMGLSEGKKHLASRQGVYGLTDENCHFCL</sequence>
<evidence type="ECO:0000256" key="2">
    <source>
        <dbReference type="ARBA" id="ARBA00022963"/>
    </source>
</evidence>
<dbReference type="SUPFAM" id="SSF52151">
    <property type="entry name" value="FabD/lysophospholipase-like"/>
    <property type="match status" value="1"/>
</dbReference>
<proteinExistence type="predicted"/>
<dbReference type="OrthoDB" id="9802424at2"/>
<feature type="active site" description="Nucleophile" evidence="4">
    <location>
        <position position="38"/>
    </location>
</feature>
<dbReference type="CDD" id="cd07208">
    <property type="entry name" value="Pat_hypo_Ecoli_yjju_like"/>
    <property type="match status" value="1"/>
</dbReference>
<dbReference type="EMBL" id="RXZH01000002">
    <property type="protein sequence ID" value="RTZ16705.1"/>
    <property type="molecule type" value="Genomic_DNA"/>
</dbReference>
<evidence type="ECO:0000259" key="5">
    <source>
        <dbReference type="PROSITE" id="PS51635"/>
    </source>
</evidence>
<dbReference type="PANTHER" id="PTHR14226:SF25">
    <property type="entry name" value="PHOSPHOESTERASE"/>
    <property type="match status" value="1"/>
</dbReference>
<keyword evidence="1 4" id="KW-0378">Hydrolase</keyword>
<dbReference type="Proteomes" id="UP000268973">
    <property type="component" value="Unassembled WGS sequence"/>
</dbReference>
<feature type="domain" description="PNPLA" evidence="5">
    <location>
        <begin position="4"/>
        <end position="169"/>
    </location>
</feature>
<dbReference type="PANTHER" id="PTHR14226">
    <property type="entry name" value="NEUROPATHY TARGET ESTERASE/SWISS CHEESE D.MELANOGASTER"/>
    <property type="match status" value="1"/>
</dbReference>
<accession>A0A432CXS5</accession>
<dbReference type="GO" id="GO:0016042">
    <property type="term" value="P:lipid catabolic process"/>
    <property type="evidence" value="ECO:0007669"/>
    <property type="project" value="UniProtKB-UniRule"/>
</dbReference>
<dbReference type="InterPro" id="IPR037483">
    <property type="entry name" value="YjjU-like"/>
</dbReference>
<organism evidence="6 7">
    <name type="scientific">Vibrio aquaticus</name>
    <dbReference type="NCBI Taxonomy" id="2496559"/>
    <lineage>
        <taxon>Bacteria</taxon>
        <taxon>Pseudomonadati</taxon>
        <taxon>Pseudomonadota</taxon>
        <taxon>Gammaproteobacteria</taxon>
        <taxon>Vibrionales</taxon>
        <taxon>Vibrionaceae</taxon>
        <taxon>Vibrio</taxon>
    </lineage>
</organism>
<keyword evidence="7" id="KW-1185">Reference proteome</keyword>
<keyword evidence="3 4" id="KW-0443">Lipid metabolism</keyword>
<dbReference type="Gene3D" id="3.40.1090.10">
    <property type="entry name" value="Cytosolic phospholipase A2 catalytic domain"/>
    <property type="match status" value="2"/>
</dbReference>
<evidence type="ECO:0000313" key="7">
    <source>
        <dbReference type="Proteomes" id="UP000268973"/>
    </source>
</evidence>
<feature type="short sequence motif" description="DGA/G" evidence="4">
    <location>
        <begin position="156"/>
        <end position="158"/>
    </location>
</feature>